<reference evidence="1 2" key="1">
    <citation type="submission" date="2017-05" db="EMBL/GenBank/DDBJ databases">
        <authorList>
            <person name="Varghese N."/>
            <person name="Submissions S."/>
        </authorList>
    </citation>
    <scope>NUCLEOTIDE SEQUENCE [LARGE SCALE GENOMIC DNA]</scope>
    <source>
        <strain evidence="1 2">DSM 15522</strain>
    </source>
</reference>
<dbReference type="EMBL" id="FXUB01000003">
    <property type="protein sequence ID" value="SMP14000.1"/>
    <property type="molecule type" value="Genomic_DNA"/>
</dbReference>
<keyword evidence="2" id="KW-1185">Reference proteome</keyword>
<protein>
    <recommendedName>
        <fullName evidence="3">GNAT family N-acetyltransferase</fullName>
    </recommendedName>
</protein>
<dbReference type="RefSeq" id="WP_283400685.1">
    <property type="nucleotide sequence ID" value="NZ_FXUB01000003.1"/>
</dbReference>
<proteinExistence type="predicted"/>
<gene>
    <name evidence="1" type="ORF">SAMN06265339_1226</name>
</gene>
<sequence length="62" mass="7313">MIKLMEERDFEIYETLNKKYGTIFTSLDWLKLFSPRVKLYGLYSKSKELVGGIIVYVEKSTV</sequence>
<comment type="caution">
    <text evidence="1">The sequence shown here is derived from an EMBL/GenBank/DDBJ whole genome shotgun (WGS) entry which is preliminary data.</text>
</comment>
<evidence type="ECO:0000313" key="2">
    <source>
        <dbReference type="Proteomes" id="UP001157911"/>
    </source>
</evidence>
<evidence type="ECO:0000313" key="1">
    <source>
        <dbReference type="EMBL" id="SMP14000.1"/>
    </source>
</evidence>
<accession>A0ABY1NNE1</accession>
<evidence type="ECO:0008006" key="3">
    <source>
        <dbReference type="Google" id="ProtNLM"/>
    </source>
</evidence>
<dbReference type="Proteomes" id="UP001157911">
    <property type="component" value="Unassembled WGS sequence"/>
</dbReference>
<organism evidence="1 2">
    <name type="scientific">Desulfurobacterium pacificum</name>
    <dbReference type="NCBI Taxonomy" id="240166"/>
    <lineage>
        <taxon>Bacteria</taxon>
        <taxon>Pseudomonadati</taxon>
        <taxon>Aquificota</taxon>
        <taxon>Aquificia</taxon>
        <taxon>Desulfurobacteriales</taxon>
        <taxon>Desulfurobacteriaceae</taxon>
        <taxon>Desulfurobacterium</taxon>
    </lineage>
</organism>
<name>A0ABY1NNE1_9BACT</name>